<dbReference type="AlphaFoldDB" id="A0A2H0BRS4"/>
<dbReference type="Proteomes" id="UP000231581">
    <property type="component" value="Unassembled WGS sequence"/>
</dbReference>
<evidence type="ECO:0000256" key="4">
    <source>
        <dbReference type="ARBA" id="ARBA00023136"/>
    </source>
</evidence>
<keyword evidence="4 5" id="KW-0472">Membrane</keyword>
<dbReference type="Pfam" id="PF01699">
    <property type="entry name" value="Na_Ca_ex"/>
    <property type="match status" value="2"/>
</dbReference>
<dbReference type="Gene3D" id="1.20.1420.30">
    <property type="entry name" value="NCX, central ion-binding region"/>
    <property type="match status" value="1"/>
</dbReference>
<feature type="transmembrane region" description="Helical" evidence="5">
    <location>
        <begin position="302"/>
        <end position="318"/>
    </location>
</feature>
<dbReference type="InterPro" id="IPR044880">
    <property type="entry name" value="NCX_ion-bd_dom_sf"/>
</dbReference>
<protein>
    <submittedName>
        <fullName evidence="7">Sodium:proton exchanger</fullName>
    </submittedName>
</protein>
<dbReference type="GO" id="GO:0008273">
    <property type="term" value="F:calcium, potassium:sodium antiporter activity"/>
    <property type="evidence" value="ECO:0007669"/>
    <property type="project" value="TreeGrafter"/>
</dbReference>
<dbReference type="InterPro" id="IPR004837">
    <property type="entry name" value="NaCa_Exmemb"/>
</dbReference>
<comment type="subcellular location">
    <subcellularLocation>
        <location evidence="1">Membrane</location>
        <topology evidence="1">Multi-pass membrane protein</topology>
    </subcellularLocation>
</comment>
<dbReference type="PANTHER" id="PTHR10846:SF8">
    <property type="entry name" value="INNER MEMBRANE PROTEIN YRBG"/>
    <property type="match status" value="1"/>
</dbReference>
<dbReference type="PANTHER" id="PTHR10846">
    <property type="entry name" value="SODIUM/POTASSIUM/CALCIUM EXCHANGER"/>
    <property type="match status" value="1"/>
</dbReference>
<dbReference type="GO" id="GO:0005262">
    <property type="term" value="F:calcium channel activity"/>
    <property type="evidence" value="ECO:0007669"/>
    <property type="project" value="TreeGrafter"/>
</dbReference>
<feature type="transmembrane region" description="Helical" evidence="5">
    <location>
        <begin position="270"/>
        <end position="290"/>
    </location>
</feature>
<organism evidence="7 8">
    <name type="scientific">Candidatus Uhrbacteria bacterium CG22_combo_CG10-13_8_21_14_all_47_17</name>
    <dbReference type="NCBI Taxonomy" id="1975041"/>
    <lineage>
        <taxon>Bacteria</taxon>
        <taxon>Candidatus Uhriibacteriota</taxon>
    </lineage>
</organism>
<evidence type="ECO:0000256" key="3">
    <source>
        <dbReference type="ARBA" id="ARBA00022989"/>
    </source>
</evidence>
<gene>
    <name evidence="7" type="ORF">COX00_04185</name>
</gene>
<sequence>MIPLLLLGLGFFLLVRSSDWLIDGASVVAKRFHVPDLTIGLTIIAFGTSAPELVVSLIAAFTGSGDLSVANIIGSNIANILLILGVAAIIYPLTVKRSTTWKEIPFSLLAIVILGVMALGSLHTGIATFQRSDGIILLSFFALFMAYMFKMVRDGSRPADLKDVEVKRMKMKKAVLLTVAGIIGFALGGRAVVSGAVMLARNFGLSERLIGLTIVAIGTSLPELVTSAVAAFKHRADIAVGNIIGSNIFNIFWILGFTATIRPISVPVNILGDIFVAIGATLLLMLFLFIAPRRRLDRVEGSLLLASYFGYLVYLVVAR</sequence>
<feature type="transmembrane region" description="Helical" evidence="5">
    <location>
        <begin position="135"/>
        <end position="153"/>
    </location>
</feature>
<proteinExistence type="predicted"/>
<feature type="transmembrane region" description="Helical" evidence="5">
    <location>
        <begin position="106"/>
        <end position="129"/>
    </location>
</feature>
<dbReference type="InterPro" id="IPR004481">
    <property type="entry name" value="K/Na/Ca-exchanger"/>
</dbReference>
<dbReference type="GO" id="GO:0005886">
    <property type="term" value="C:plasma membrane"/>
    <property type="evidence" value="ECO:0007669"/>
    <property type="project" value="TreeGrafter"/>
</dbReference>
<feature type="transmembrane region" description="Helical" evidence="5">
    <location>
        <begin position="174"/>
        <end position="197"/>
    </location>
</feature>
<evidence type="ECO:0000259" key="6">
    <source>
        <dbReference type="Pfam" id="PF01699"/>
    </source>
</evidence>
<accession>A0A2H0BRS4</accession>
<feature type="domain" description="Sodium/calcium exchanger membrane region" evidence="6">
    <location>
        <begin position="4"/>
        <end position="149"/>
    </location>
</feature>
<comment type="caution">
    <text evidence="7">The sequence shown here is derived from an EMBL/GenBank/DDBJ whole genome shotgun (WGS) entry which is preliminary data.</text>
</comment>
<dbReference type="EMBL" id="PCSZ01000076">
    <property type="protein sequence ID" value="PIP60229.1"/>
    <property type="molecule type" value="Genomic_DNA"/>
</dbReference>
<feature type="transmembrane region" description="Helical" evidence="5">
    <location>
        <begin position="209"/>
        <end position="232"/>
    </location>
</feature>
<feature type="transmembrane region" description="Helical" evidence="5">
    <location>
        <begin position="72"/>
        <end position="94"/>
    </location>
</feature>
<keyword evidence="3 5" id="KW-1133">Transmembrane helix</keyword>
<dbReference type="GO" id="GO:0006874">
    <property type="term" value="P:intracellular calcium ion homeostasis"/>
    <property type="evidence" value="ECO:0007669"/>
    <property type="project" value="TreeGrafter"/>
</dbReference>
<feature type="domain" description="Sodium/calcium exchanger membrane region" evidence="6">
    <location>
        <begin position="174"/>
        <end position="316"/>
    </location>
</feature>
<dbReference type="NCBIfam" id="TIGR00367">
    <property type="entry name" value="calcium/sodium antiporter"/>
    <property type="match status" value="1"/>
</dbReference>
<feature type="transmembrane region" description="Helical" evidence="5">
    <location>
        <begin position="244"/>
        <end position="264"/>
    </location>
</feature>
<evidence type="ECO:0000256" key="1">
    <source>
        <dbReference type="ARBA" id="ARBA00004141"/>
    </source>
</evidence>
<evidence type="ECO:0000256" key="2">
    <source>
        <dbReference type="ARBA" id="ARBA00022692"/>
    </source>
</evidence>
<reference evidence="7 8" key="1">
    <citation type="submission" date="2017-09" db="EMBL/GenBank/DDBJ databases">
        <title>Depth-based differentiation of microbial function through sediment-hosted aquifers and enrichment of novel symbionts in the deep terrestrial subsurface.</title>
        <authorList>
            <person name="Probst A.J."/>
            <person name="Ladd B."/>
            <person name="Jarett J.K."/>
            <person name="Geller-Mcgrath D.E."/>
            <person name="Sieber C.M."/>
            <person name="Emerson J.B."/>
            <person name="Anantharaman K."/>
            <person name="Thomas B.C."/>
            <person name="Malmstrom R."/>
            <person name="Stieglmeier M."/>
            <person name="Klingl A."/>
            <person name="Woyke T."/>
            <person name="Ryan C.M."/>
            <person name="Banfield J.F."/>
        </authorList>
    </citation>
    <scope>NUCLEOTIDE SEQUENCE [LARGE SCALE GENOMIC DNA]</scope>
    <source>
        <strain evidence="7">CG22_combo_CG10-13_8_21_14_all_47_17</strain>
    </source>
</reference>
<evidence type="ECO:0000313" key="8">
    <source>
        <dbReference type="Proteomes" id="UP000231581"/>
    </source>
</evidence>
<evidence type="ECO:0000313" key="7">
    <source>
        <dbReference type="EMBL" id="PIP60229.1"/>
    </source>
</evidence>
<name>A0A2H0BRS4_9BACT</name>
<keyword evidence="2 5" id="KW-0812">Transmembrane</keyword>
<evidence type="ECO:0000256" key="5">
    <source>
        <dbReference type="SAM" id="Phobius"/>
    </source>
</evidence>